<name>A0A6A3NCA0_9STRA</name>
<protein>
    <submittedName>
        <fullName evidence="1">Uncharacterized protein</fullName>
    </submittedName>
</protein>
<dbReference type="AlphaFoldDB" id="A0A6A3NCA0"/>
<comment type="caution">
    <text evidence="1">The sequence shown here is derived from an EMBL/GenBank/DDBJ whole genome shotgun (WGS) entry which is preliminary data.</text>
</comment>
<dbReference type="Proteomes" id="UP000434957">
    <property type="component" value="Unassembled WGS sequence"/>
</dbReference>
<keyword evidence="4" id="KW-1185">Reference proteome</keyword>
<proteinExistence type="predicted"/>
<dbReference type="EMBL" id="QXFT01000375">
    <property type="protein sequence ID" value="KAE9345732.1"/>
    <property type="molecule type" value="Genomic_DNA"/>
</dbReference>
<evidence type="ECO:0000313" key="1">
    <source>
        <dbReference type="EMBL" id="KAE9039647.1"/>
    </source>
</evidence>
<sequence length="161" mass="18095">MEEVLDVLTELFYFVAASVSSVGAACYESRSELPWLAAGVVIWMITEPIRGSGSRLVSEVSAFALKWGLLAKLCVRRYCRYVRGPAVQGQPLRVKSWKMFEALLATPMDVLDARKARDDGLGRLLYKWADAFYEYWCVFLGDATGNTHVIYKIVELLTSVD</sequence>
<dbReference type="Proteomes" id="UP000429607">
    <property type="component" value="Unassembled WGS sequence"/>
</dbReference>
<dbReference type="EMBL" id="QXFV01000369">
    <property type="protein sequence ID" value="KAE9039647.1"/>
    <property type="molecule type" value="Genomic_DNA"/>
</dbReference>
<evidence type="ECO:0000313" key="3">
    <source>
        <dbReference type="Proteomes" id="UP000429607"/>
    </source>
</evidence>
<organism evidence="1 3">
    <name type="scientific">Phytophthora rubi</name>
    <dbReference type="NCBI Taxonomy" id="129364"/>
    <lineage>
        <taxon>Eukaryota</taxon>
        <taxon>Sar</taxon>
        <taxon>Stramenopiles</taxon>
        <taxon>Oomycota</taxon>
        <taxon>Peronosporomycetes</taxon>
        <taxon>Peronosporales</taxon>
        <taxon>Peronosporaceae</taxon>
        <taxon>Phytophthora</taxon>
    </lineage>
</organism>
<evidence type="ECO:0000313" key="2">
    <source>
        <dbReference type="EMBL" id="KAE9345732.1"/>
    </source>
</evidence>
<evidence type="ECO:0000313" key="4">
    <source>
        <dbReference type="Proteomes" id="UP000434957"/>
    </source>
</evidence>
<accession>A0A6A3NCA0</accession>
<gene>
    <name evidence="1" type="ORF">PR001_g7410</name>
    <name evidence="2" type="ORF">PR003_g7799</name>
</gene>
<reference evidence="1 3" key="1">
    <citation type="submission" date="2018-09" db="EMBL/GenBank/DDBJ databases">
        <title>Genomic investigation of the strawberry pathogen Phytophthora fragariae indicates pathogenicity is determined by transcriptional variation in three key races.</title>
        <authorList>
            <person name="Adams T.M."/>
            <person name="Armitage A.D."/>
            <person name="Sobczyk M.K."/>
            <person name="Bates H.J."/>
            <person name="Dunwell J.M."/>
            <person name="Nellist C.F."/>
            <person name="Harrison R.J."/>
        </authorList>
    </citation>
    <scope>NUCLEOTIDE SEQUENCE [LARGE SCALE GENOMIC DNA]</scope>
    <source>
        <strain evidence="1 3">SCRP249</strain>
        <strain evidence="2 4">SCRP333</strain>
    </source>
</reference>